<dbReference type="SUPFAM" id="SSF54197">
    <property type="entry name" value="HIT-like"/>
    <property type="match status" value="1"/>
</dbReference>
<dbReference type="Gene3D" id="3.30.428.30">
    <property type="entry name" value="HIT family - CDH-like"/>
    <property type="match status" value="1"/>
</dbReference>
<dbReference type="OrthoDB" id="481399at2"/>
<keyword evidence="7" id="KW-1003">Cell membrane</keyword>
<keyword evidence="10" id="KW-0378">Hydrolase</keyword>
<evidence type="ECO:0000256" key="9">
    <source>
        <dbReference type="ARBA" id="ARBA00022692"/>
    </source>
</evidence>
<accession>A0A640V0A8</accession>
<evidence type="ECO:0000256" key="14">
    <source>
        <dbReference type="ARBA" id="ARBA00023209"/>
    </source>
</evidence>
<evidence type="ECO:0000256" key="1">
    <source>
        <dbReference type="ARBA" id="ARBA00001007"/>
    </source>
</evidence>
<comment type="pathway">
    <text evidence="3">Phospholipid metabolism; CDP-diacylglycerol degradation; phosphatidate from CDP-diacylglycerol: step 1/1.</text>
</comment>
<evidence type="ECO:0000256" key="2">
    <source>
        <dbReference type="ARBA" id="ARBA00004162"/>
    </source>
</evidence>
<comment type="catalytic activity">
    <reaction evidence="1">
        <text>a CDP-1,2-diacyl-sn-glycerol + H2O = a 1,2-diacyl-sn-glycero-3-phosphate + CMP + 2 H(+)</text>
        <dbReference type="Rhea" id="RHEA:15221"/>
        <dbReference type="ChEBI" id="CHEBI:15377"/>
        <dbReference type="ChEBI" id="CHEBI:15378"/>
        <dbReference type="ChEBI" id="CHEBI:58332"/>
        <dbReference type="ChEBI" id="CHEBI:58608"/>
        <dbReference type="ChEBI" id="CHEBI:60377"/>
        <dbReference type="EC" id="3.6.1.26"/>
    </reaction>
</comment>
<organism evidence="18 19">
    <name type="scientific">Streptomyces tubercidicus</name>
    <dbReference type="NCBI Taxonomy" id="47759"/>
    <lineage>
        <taxon>Bacteria</taxon>
        <taxon>Bacillati</taxon>
        <taxon>Actinomycetota</taxon>
        <taxon>Actinomycetes</taxon>
        <taxon>Kitasatosporales</taxon>
        <taxon>Streptomycetaceae</taxon>
        <taxon>Streptomyces</taxon>
    </lineage>
</organism>
<evidence type="ECO:0000256" key="16">
    <source>
        <dbReference type="ARBA" id="ARBA00032888"/>
    </source>
</evidence>
<dbReference type="GeneID" id="96286857"/>
<dbReference type="UniPathway" id="UPA00609">
    <property type="reaction ID" value="UER00664"/>
</dbReference>
<evidence type="ECO:0000256" key="4">
    <source>
        <dbReference type="ARBA" id="ARBA00005189"/>
    </source>
</evidence>
<dbReference type="GO" id="GO:0008654">
    <property type="term" value="P:phospholipid biosynthetic process"/>
    <property type="evidence" value="ECO:0007669"/>
    <property type="project" value="UniProtKB-KW"/>
</dbReference>
<evidence type="ECO:0000313" key="19">
    <source>
        <dbReference type="Proteomes" id="UP000431826"/>
    </source>
</evidence>
<dbReference type="InterPro" id="IPR003763">
    <property type="entry name" value="CDP-diacylglyc_Pase"/>
</dbReference>
<comment type="pathway">
    <text evidence="4">Lipid metabolism.</text>
</comment>
<protein>
    <recommendedName>
        <fullName evidence="6">CDP-diacylglycerol diphosphatase</fullName>
        <ecNumber evidence="6">3.6.1.26</ecNumber>
    </recommendedName>
    <alternativeName>
        <fullName evidence="16">CDP-diacylglycerol phosphatidylhydrolase</fullName>
    </alternativeName>
    <alternativeName>
        <fullName evidence="17">CDP-diglyceride hydrolase</fullName>
    </alternativeName>
</protein>
<evidence type="ECO:0000256" key="5">
    <source>
        <dbReference type="ARBA" id="ARBA00006435"/>
    </source>
</evidence>
<dbReference type="GO" id="GO:0005886">
    <property type="term" value="C:plasma membrane"/>
    <property type="evidence" value="ECO:0007669"/>
    <property type="project" value="UniProtKB-SubCell"/>
</dbReference>
<evidence type="ECO:0000256" key="7">
    <source>
        <dbReference type="ARBA" id="ARBA00022475"/>
    </source>
</evidence>
<reference evidence="18 19" key="1">
    <citation type="submission" date="2019-12" db="EMBL/GenBank/DDBJ databases">
        <title>Whole genome shotgun sequence of Streptomyces tubercidicus NBRC 13090.</title>
        <authorList>
            <person name="Ichikawa N."/>
            <person name="Kimura A."/>
            <person name="Kitahashi Y."/>
            <person name="Komaki H."/>
            <person name="Tamura T."/>
        </authorList>
    </citation>
    <scope>NUCLEOTIDE SEQUENCE [LARGE SCALE GENOMIC DNA]</scope>
    <source>
        <strain evidence="18 19">NBRC 13090</strain>
    </source>
</reference>
<evidence type="ECO:0000256" key="17">
    <source>
        <dbReference type="ARBA" id="ARBA00032892"/>
    </source>
</evidence>
<dbReference type="GO" id="GO:0008715">
    <property type="term" value="F:CDP-diacylglycerol diphosphatase activity"/>
    <property type="evidence" value="ECO:0007669"/>
    <property type="project" value="UniProtKB-EC"/>
</dbReference>
<name>A0A640V0A8_9ACTN</name>
<comment type="caution">
    <text evidence="18">The sequence shown here is derived from an EMBL/GenBank/DDBJ whole genome shotgun (WGS) entry which is preliminary data.</text>
</comment>
<keyword evidence="12" id="KW-0443">Lipid metabolism</keyword>
<dbReference type="AlphaFoldDB" id="A0A640V0A8"/>
<evidence type="ECO:0000313" key="18">
    <source>
        <dbReference type="EMBL" id="GFE41117.1"/>
    </source>
</evidence>
<keyword evidence="9" id="KW-0812">Transmembrane</keyword>
<evidence type="ECO:0000256" key="10">
    <source>
        <dbReference type="ARBA" id="ARBA00022801"/>
    </source>
</evidence>
<evidence type="ECO:0000256" key="13">
    <source>
        <dbReference type="ARBA" id="ARBA00023136"/>
    </source>
</evidence>
<dbReference type="EC" id="3.6.1.26" evidence="6"/>
<keyword evidence="14" id="KW-0594">Phospholipid biosynthesis</keyword>
<evidence type="ECO:0000256" key="3">
    <source>
        <dbReference type="ARBA" id="ARBA00004927"/>
    </source>
</evidence>
<keyword evidence="19" id="KW-1185">Reference proteome</keyword>
<keyword evidence="13" id="KW-0472">Membrane</keyword>
<dbReference type="EMBL" id="BLIR01000003">
    <property type="protein sequence ID" value="GFE41117.1"/>
    <property type="molecule type" value="Genomic_DNA"/>
</dbReference>
<dbReference type="InterPro" id="IPR036265">
    <property type="entry name" value="HIT-like_sf"/>
</dbReference>
<gene>
    <name evidence="18" type="ORF">Stube_57900</name>
</gene>
<comment type="subcellular location">
    <subcellularLocation>
        <location evidence="2">Cell membrane</location>
        <topology evidence="2">Single-pass membrane protein</topology>
    </subcellularLocation>
</comment>
<dbReference type="Proteomes" id="UP000431826">
    <property type="component" value="Unassembled WGS sequence"/>
</dbReference>
<comment type="similarity">
    <text evidence="5">Belongs to the Cdh family.</text>
</comment>
<proteinExistence type="inferred from homology"/>
<keyword evidence="11" id="KW-1133">Transmembrane helix</keyword>
<evidence type="ECO:0000256" key="6">
    <source>
        <dbReference type="ARBA" id="ARBA00012375"/>
    </source>
</evidence>
<evidence type="ECO:0000256" key="8">
    <source>
        <dbReference type="ARBA" id="ARBA00022516"/>
    </source>
</evidence>
<keyword evidence="15" id="KW-1208">Phospholipid metabolism</keyword>
<evidence type="ECO:0000256" key="15">
    <source>
        <dbReference type="ARBA" id="ARBA00023264"/>
    </source>
</evidence>
<evidence type="ECO:0000256" key="11">
    <source>
        <dbReference type="ARBA" id="ARBA00022989"/>
    </source>
</evidence>
<dbReference type="Pfam" id="PF02611">
    <property type="entry name" value="CDH"/>
    <property type="match status" value="1"/>
</dbReference>
<sequence>MTAENRETTTLTAPPVALCGDPKDRDEFLWNMAWDCRERQINAFWLMSRGVKGYLLVATDRIKGIECPDLVSGAFAANNYWQVAEERGEYWFNQQKWGVIGLGINAAGHRSHDQLHIHVSGVRQDVKNGLDTAYRSGKIPKDLKSWGTSLITVTGADQSGNPQPRSYRVVHIDSLKTLNLFKTLNDYVVAPHGEAMGNQTMIAIEAKDGPADGYYILNSWEGLPHPSTTPPGIAVCDSLLICK</sequence>
<dbReference type="RefSeq" id="WP_159747972.1">
    <property type="nucleotide sequence ID" value="NZ_BLIR01000003.1"/>
</dbReference>
<dbReference type="GO" id="GO:0046342">
    <property type="term" value="P:CDP-diacylglycerol catabolic process"/>
    <property type="evidence" value="ECO:0007669"/>
    <property type="project" value="UniProtKB-UniPathway"/>
</dbReference>
<keyword evidence="8" id="KW-0444">Lipid biosynthesis</keyword>
<evidence type="ECO:0000256" key="12">
    <source>
        <dbReference type="ARBA" id="ARBA00023098"/>
    </source>
</evidence>